<protein>
    <submittedName>
        <fullName evidence="2">Uncharacterized protein</fullName>
    </submittedName>
</protein>
<evidence type="ECO:0000313" key="2">
    <source>
        <dbReference type="EMBL" id="ERN09151.1"/>
    </source>
</evidence>
<evidence type="ECO:0000313" key="3">
    <source>
        <dbReference type="Proteomes" id="UP000017836"/>
    </source>
</evidence>
<reference evidence="3" key="1">
    <citation type="journal article" date="2013" name="Science">
        <title>The Amborella genome and the evolution of flowering plants.</title>
        <authorList>
            <consortium name="Amborella Genome Project"/>
        </authorList>
    </citation>
    <scope>NUCLEOTIDE SEQUENCE [LARGE SCALE GENOMIC DNA]</scope>
</reference>
<organism evidence="2 3">
    <name type="scientific">Amborella trichopoda</name>
    <dbReference type="NCBI Taxonomy" id="13333"/>
    <lineage>
        <taxon>Eukaryota</taxon>
        <taxon>Viridiplantae</taxon>
        <taxon>Streptophyta</taxon>
        <taxon>Embryophyta</taxon>
        <taxon>Tracheophyta</taxon>
        <taxon>Spermatophyta</taxon>
        <taxon>Magnoliopsida</taxon>
        <taxon>Amborellales</taxon>
        <taxon>Amborellaceae</taxon>
        <taxon>Amborella</taxon>
    </lineage>
</organism>
<dbReference type="HOGENOM" id="CLU_2515646_0_0_1"/>
<dbReference type="AlphaFoldDB" id="W1PN62"/>
<accession>W1PN62</accession>
<proteinExistence type="predicted"/>
<feature type="region of interest" description="Disordered" evidence="1">
    <location>
        <begin position="49"/>
        <end position="85"/>
    </location>
</feature>
<sequence>MRVVITETLEYENSDSEYERRTEGDIISIIEDLEIYEAEYNDKDTEIHEAGENSGDVHDEDTDIHEAGENGRDVEIWEEEDKEDI</sequence>
<feature type="compositionally biased region" description="Basic and acidic residues" evidence="1">
    <location>
        <begin position="64"/>
        <end position="75"/>
    </location>
</feature>
<keyword evidence="3" id="KW-1185">Reference proteome</keyword>
<evidence type="ECO:0000256" key="1">
    <source>
        <dbReference type="SAM" id="MobiDB-lite"/>
    </source>
</evidence>
<dbReference type="Proteomes" id="UP000017836">
    <property type="component" value="Unassembled WGS sequence"/>
</dbReference>
<gene>
    <name evidence="2" type="ORF">AMTR_s00014p00211820</name>
</gene>
<feature type="compositionally biased region" description="Acidic residues" evidence="1">
    <location>
        <begin position="76"/>
        <end position="85"/>
    </location>
</feature>
<dbReference type="Gramene" id="ERN09151">
    <property type="protein sequence ID" value="ERN09151"/>
    <property type="gene ID" value="AMTR_s00014p00211820"/>
</dbReference>
<dbReference type="EMBL" id="KI393051">
    <property type="protein sequence ID" value="ERN09151.1"/>
    <property type="molecule type" value="Genomic_DNA"/>
</dbReference>
<name>W1PN62_AMBTC</name>